<evidence type="ECO:0000313" key="2">
    <source>
        <dbReference type="EMBL" id="KMP07683.1"/>
    </source>
</evidence>
<reference evidence="3" key="1">
    <citation type="journal article" date="2010" name="Genome Res.">
        <title>Population genomic sequencing of Coccidioides fungi reveals recent hybridization and transposon control.</title>
        <authorList>
            <person name="Neafsey D.E."/>
            <person name="Barker B.M."/>
            <person name="Sharpton T.J."/>
            <person name="Stajich J.E."/>
            <person name="Park D.J."/>
            <person name="Whiston E."/>
            <person name="Hung C.-Y."/>
            <person name="McMahan C."/>
            <person name="White J."/>
            <person name="Sykes S."/>
            <person name="Heiman D."/>
            <person name="Young S."/>
            <person name="Zeng Q."/>
            <person name="Abouelleil A."/>
            <person name="Aftuck L."/>
            <person name="Bessette D."/>
            <person name="Brown A."/>
            <person name="FitzGerald M."/>
            <person name="Lui A."/>
            <person name="Macdonald J.P."/>
            <person name="Priest M."/>
            <person name="Orbach M.J."/>
            <person name="Galgiani J.N."/>
            <person name="Kirkland T.N."/>
            <person name="Cole G.T."/>
            <person name="Birren B.W."/>
            <person name="Henn M.R."/>
            <person name="Taylor J.W."/>
            <person name="Rounsley S.D."/>
        </authorList>
    </citation>
    <scope>NUCLEOTIDE SEQUENCE [LARGE SCALE GENOMIC DNA]</scope>
    <source>
        <strain evidence="3">RMSCC 2394</strain>
    </source>
</reference>
<dbReference type="EMBL" id="DS028097">
    <property type="protein sequence ID" value="KMP07683.1"/>
    <property type="molecule type" value="Genomic_DNA"/>
</dbReference>
<dbReference type="AlphaFoldDB" id="A0A0J6YL78"/>
<dbReference type="Proteomes" id="UP000054565">
    <property type="component" value="Unassembled WGS sequence"/>
</dbReference>
<evidence type="ECO:0000256" key="1">
    <source>
        <dbReference type="SAM" id="MobiDB-lite"/>
    </source>
</evidence>
<protein>
    <recommendedName>
        <fullName evidence="4">Transposase Tc1-like domain-containing protein</fullName>
    </recommendedName>
</protein>
<evidence type="ECO:0008006" key="4">
    <source>
        <dbReference type="Google" id="ProtNLM"/>
    </source>
</evidence>
<gene>
    <name evidence="2" type="ORF">CIRG_07364</name>
</gene>
<feature type="compositionally biased region" description="Low complexity" evidence="1">
    <location>
        <begin position="75"/>
        <end position="95"/>
    </location>
</feature>
<feature type="compositionally biased region" description="Pro residues" evidence="1">
    <location>
        <begin position="60"/>
        <end position="69"/>
    </location>
</feature>
<accession>A0A0J6YL78</accession>
<dbReference type="SUPFAM" id="SSF46689">
    <property type="entry name" value="Homeodomain-like"/>
    <property type="match status" value="1"/>
</dbReference>
<proteinExistence type="predicted"/>
<evidence type="ECO:0000313" key="3">
    <source>
        <dbReference type="Proteomes" id="UP000054565"/>
    </source>
</evidence>
<organism evidence="2 3">
    <name type="scientific">Coccidioides immitis RMSCC 2394</name>
    <dbReference type="NCBI Taxonomy" id="404692"/>
    <lineage>
        <taxon>Eukaryota</taxon>
        <taxon>Fungi</taxon>
        <taxon>Dikarya</taxon>
        <taxon>Ascomycota</taxon>
        <taxon>Pezizomycotina</taxon>
        <taxon>Eurotiomycetes</taxon>
        <taxon>Eurotiomycetidae</taxon>
        <taxon>Onygenales</taxon>
        <taxon>Onygenaceae</taxon>
        <taxon>Coccidioides</taxon>
    </lineage>
</organism>
<dbReference type="InterPro" id="IPR009057">
    <property type="entry name" value="Homeodomain-like_sf"/>
</dbReference>
<feature type="compositionally biased region" description="Low complexity" evidence="1">
    <location>
        <begin position="1"/>
        <end position="15"/>
    </location>
</feature>
<feature type="region of interest" description="Disordered" evidence="1">
    <location>
        <begin position="1"/>
        <end position="106"/>
    </location>
</feature>
<sequence length="258" mass="28376">MDTPLSPTSSTAATTPLPPAGTSPTDRPLKQTRSPAPLSPHENNGQSASIPQAQATKLVPPTPPQPPIPHLSLHPATVPASSSPSSIIPPSTQSPLPEPSKSIKPHRHCLTRDQRRDILLMRSLGHTYHQICKHLNVPFGAVQYTCQKRSASPKRRPGRARRLTDEKLDEIETFITSSIQNRQMTYQEVVNALGLDVKEDTLTQALRKRGLVRQMAFLRSPLAVGNVTAKPIRTYLTCRKNEEIDSPLVVEVIKRKTG</sequence>
<feature type="compositionally biased region" description="Polar residues" evidence="1">
    <location>
        <begin position="41"/>
        <end position="55"/>
    </location>
</feature>
<name>A0A0J6YL78_COCIT</name>
<dbReference type="OrthoDB" id="4890185at2759"/>
<dbReference type="STRING" id="404692.A0A0J6YL78"/>